<reference evidence="9 10" key="1">
    <citation type="submission" date="2019-05" db="EMBL/GenBank/DDBJ databases">
        <title>Another draft genome of Portunus trituberculatus and its Hox gene families provides insights of decapod evolution.</title>
        <authorList>
            <person name="Jeong J.-H."/>
            <person name="Song I."/>
            <person name="Kim S."/>
            <person name="Choi T."/>
            <person name="Kim D."/>
            <person name="Ryu S."/>
            <person name="Kim W."/>
        </authorList>
    </citation>
    <scope>NUCLEOTIDE SEQUENCE [LARGE SCALE GENOMIC DNA]</scope>
    <source>
        <tissue evidence="9">Muscle</tissue>
    </source>
</reference>
<dbReference type="PROSITE" id="PS50125">
    <property type="entry name" value="GUANYLATE_CYCLASE_2"/>
    <property type="match status" value="1"/>
</dbReference>
<accession>A0A5B7DRS3</accession>
<evidence type="ECO:0000256" key="6">
    <source>
        <dbReference type="ARBA" id="ARBA00023180"/>
    </source>
</evidence>
<dbReference type="InterPro" id="IPR001054">
    <property type="entry name" value="A/G_cyclase"/>
</dbReference>
<sequence length="289" mass="31888">MEQYSKNLEELVANRTQALRDEEKRTKDLLHRMLPSSAYMYHQGGRRGTVEPCVLWGPRGLQVYRFESSPRSGCRLGFLIRGNSFLAGTMPTCPPLRSVATSLAQGIAVEPQGFDAVTIYFSDIVGFTSLSAESTPYEAGRPSTHNAPISRVPHPLNASLLQVVTFLNDLYTLFDKIIRGYDVYKVETIGDAYMVVSGLPNPNSGRHAGEIASMALELLDGVRRGNGEPLRIHISQTCSNALEKLGGYLTEKRGLIPMKGKGEVLTYWLNGATKEAIQRREVRKGDVKG</sequence>
<protein>
    <submittedName>
        <fullName evidence="9">Speract receptor</fullName>
    </submittedName>
</protein>
<dbReference type="Gene3D" id="6.10.250.780">
    <property type="match status" value="1"/>
</dbReference>
<dbReference type="GO" id="GO:0005886">
    <property type="term" value="C:plasma membrane"/>
    <property type="evidence" value="ECO:0007669"/>
    <property type="project" value="TreeGrafter"/>
</dbReference>
<dbReference type="Proteomes" id="UP000324222">
    <property type="component" value="Unassembled WGS sequence"/>
</dbReference>
<dbReference type="GO" id="GO:0007168">
    <property type="term" value="P:receptor guanylyl cyclase signaling pathway"/>
    <property type="evidence" value="ECO:0007669"/>
    <property type="project" value="TreeGrafter"/>
</dbReference>
<dbReference type="Gene3D" id="3.30.70.1230">
    <property type="entry name" value="Nucleotide cyclase"/>
    <property type="match status" value="2"/>
</dbReference>
<proteinExistence type="predicted"/>
<evidence type="ECO:0000256" key="2">
    <source>
        <dbReference type="ARBA" id="ARBA00022692"/>
    </source>
</evidence>
<dbReference type="SUPFAM" id="SSF55073">
    <property type="entry name" value="Nucleotide cyclase"/>
    <property type="match status" value="1"/>
</dbReference>
<comment type="subcellular location">
    <subcellularLocation>
        <location evidence="1">Membrane</location>
    </subcellularLocation>
</comment>
<keyword evidence="10" id="KW-1185">Reference proteome</keyword>
<dbReference type="GO" id="GO:0004383">
    <property type="term" value="F:guanylate cyclase activity"/>
    <property type="evidence" value="ECO:0007669"/>
    <property type="project" value="TreeGrafter"/>
</dbReference>
<keyword evidence="2" id="KW-0812">Transmembrane</keyword>
<evidence type="ECO:0000313" key="9">
    <source>
        <dbReference type="EMBL" id="MPC23606.1"/>
    </source>
</evidence>
<dbReference type="OrthoDB" id="5984008at2759"/>
<dbReference type="Pfam" id="PF00211">
    <property type="entry name" value="Guanylate_cyc"/>
    <property type="match status" value="2"/>
</dbReference>
<dbReference type="EMBL" id="VSRR010001230">
    <property type="protein sequence ID" value="MPC23606.1"/>
    <property type="molecule type" value="Genomic_DNA"/>
</dbReference>
<dbReference type="GO" id="GO:0004016">
    <property type="term" value="F:adenylate cyclase activity"/>
    <property type="evidence" value="ECO:0007669"/>
    <property type="project" value="TreeGrafter"/>
</dbReference>
<evidence type="ECO:0000313" key="10">
    <source>
        <dbReference type="Proteomes" id="UP000324222"/>
    </source>
</evidence>
<dbReference type="InterPro" id="IPR050401">
    <property type="entry name" value="Cyclic_nucleotide_synthase"/>
</dbReference>
<dbReference type="AlphaFoldDB" id="A0A5B7DRS3"/>
<evidence type="ECO:0000256" key="4">
    <source>
        <dbReference type="ARBA" id="ARBA00022989"/>
    </source>
</evidence>
<dbReference type="InterPro" id="IPR029787">
    <property type="entry name" value="Nucleotide_cyclase"/>
</dbReference>
<name>A0A5B7DRS3_PORTR</name>
<organism evidence="9 10">
    <name type="scientific">Portunus trituberculatus</name>
    <name type="common">Swimming crab</name>
    <name type="synonym">Neptunus trituberculatus</name>
    <dbReference type="NCBI Taxonomy" id="210409"/>
    <lineage>
        <taxon>Eukaryota</taxon>
        <taxon>Metazoa</taxon>
        <taxon>Ecdysozoa</taxon>
        <taxon>Arthropoda</taxon>
        <taxon>Crustacea</taxon>
        <taxon>Multicrustacea</taxon>
        <taxon>Malacostraca</taxon>
        <taxon>Eumalacostraca</taxon>
        <taxon>Eucarida</taxon>
        <taxon>Decapoda</taxon>
        <taxon>Pleocyemata</taxon>
        <taxon>Brachyura</taxon>
        <taxon>Eubrachyura</taxon>
        <taxon>Portunoidea</taxon>
        <taxon>Portunidae</taxon>
        <taxon>Portuninae</taxon>
        <taxon>Portunus</taxon>
    </lineage>
</organism>
<keyword evidence="9" id="KW-0675">Receptor</keyword>
<dbReference type="PANTHER" id="PTHR11920">
    <property type="entry name" value="GUANYLYL CYCLASE"/>
    <property type="match status" value="1"/>
</dbReference>
<dbReference type="CDD" id="cd07302">
    <property type="entry name" value="CHD"/>
    <property type="match status" value="1"/>
</dbReference>
<keyword evidence="7" id="KW-0456">Lyase</keyword>
<evidence type="ECO:0000256" key="7">
    <source>
        <dbReference type="ARBA" id="ARBA00023239"/>
    </source>
</evidence>
<keyword evidence="5" id="KW-0472">Membrane</keyword>
<dbReference type="GO" id="GO:0001653">
    <property type="term" value="F:peptide receptor activity"/>
    <property type="evidence" value="ECO:0007669"/>
    <property type="project" value="TreeGrafter"/>
</dbReference>
<keyword evidence="4" id="KW-1133">Transmembrane helix</keyword>
<evidence type="ECO:0000256" key="1">
    <source>
        <dbReference type="ARBA" id="ARBA00004370"/>
    </source>
</evidence>
<keyword evidence="6" id="KW-0325">Glycoprotein</keyword>
<feature type="domain" description="Guanylate cyclase" evidence="8">
    <location>
        <begin position="118"/>
        <end position="234"/>
    </location>
</feature>
<evidence type="ECO:0000256" key="3">
    <source>
        <dbReference type="ARBA" id="ARBA00022741"/>
    </source>
</evidence>
<gene>
    <name evidence="9" type="primary">GCY_2</name>
    <name evidence="9" type="ORF">E2C01_016664</name>
</gene>
<dbReference type="PANTHER" id="PTHR11920:SF474">
    <property type="entry name" value="RECEPTOR-TYPE GUANYLATE CYCLASE GYC76C"/>
    <property type="match status" value="1"/>
</dbReference>
<comment type="caution">
    <text evidence="9">The sequence shown here is derived from an EMBL/GenBank/DDBJ whole genome shotgun (WGS) entry which is preliminary data.</text>
</comment>
<evidence type="ECO:0000256" key="5">
    <source>
        <dbReference type="ARBA" id="ARBA00023136"/>
    </source>
</evidence>
<keyword evidence="3" id="KW-0547">Nucleotide-binding</keyword>
<evidence type="ECO:0000259" key="8">
    <source>
        <dbReference type="PROSITE" id="PS50125"/>
    </source>
</evidence>
<dbReference type="GO" id="GO:0000166">
    <property type="term" value="F:nucleotide binding"/>
    <property type="evidence" value="ECO:0007669"/>
    <property type="project" value="UniProtKB-KW"/>
</dbReference>
<dbReference type="GO" id="GO:0035556">
    <property type="term" value="P:intracellular signal transduction"/>
    <property type="evidence" value="ECO:0007669"/>
    <property type="project" value="InterPro"/>
</dbReference>
<dbReference type="SMART" id="SM00044">
    <property type="entry name" value="CYCc"/>
    <property type="match status" value="1"/>
</dbReference>